<dbReference type="Proteomes" id="UP000005408">
    <property type="component" value="Unassembled WGS sequence"/>
</dbReference>
<protein>
    <recommendedName>
        <fullName evidence="2">C2H2-type domain-containing protein</fullName>
    </recommendedName>
</protein>
<evidence type="ECO:0000313" key="3">
    <source>
        <dbReference type="EnsemblMetazoa" id="G33954.1:cds"/>
    </source>
</evidence>
<evidence type="ECO:0000256" key="1">
    <source>
        <dbReference type="SAM" id="MobiDB-lite"/>
    </source>
</evidence>
<sequence>MRGWVTFAENPSVSAAHVLPYVQSGNRGEGSGAWHVLVGIAGKVEITVGGYRFVHPIYVGPLQDKMLFGIDFLKSHGAQISCETGALRVKGVPGMIEMSSGVDKLVLIAVSSRRVRIPSHTAQVIEYDLANEMSDFIIEPANVFPLGIVASRTYNNSGNKGKLCVINMTDRGHFVKTGSVVGIVTAACAVKNSEASVLGCQQKGKRIVSILHEITASDLGDHPDDDVSAGGSSNTDSASTKDLEERLRKQPDGPFRGTRSHSKDSAMEEQFQLYVFDEENGMFEEESASGLQEPLGQEASMTVFDLSQSSGSDQEVNMRPCQERTHTKERGVKKCAVHSCRETFSGATPMLYHIRRDHGVATEGCRQGQLQLSSHPRLHNPFRSVGRVYPGTHLPALLCRGPSADQTLGRYRKAGVLWSERKCP</sequence>
<accession>A0A8W8MKS2</accession>
<dbReference type="InterPro" id="IPR021109">
    <property type="entry name" value="Peptidase_aspartic_dom_sf"/>
</dbReference>
<dbReference type="EnsemblMetazoa" id="G33954.1">
    <property type="protein sequence ID" value="G33954.1:cds"/>
    <property type="gene ID" value="G33954"/>
</dbReference>
<dbReference type="Gene3D" id="2.40.70.10">
    <property type="entry name" value="Acid Proteases"/>
    <property type="match status" value="1"/>
</dbReference>
<name>A0A8W8MKS2_MAGGI</name>
<evidence type="ECO:0000313" key="4">
    <source>
        <dbReference type="Proteomes" id="UP000005408"/>
    </source>
</evidence>
<feature type="compositionally biased region" description="Basic and acidic residues" evidence="1">
    <location>
        <begin position="239"/>
        <end position="251"/>
    </location>
</feature>
<organism evidence="3 4">
    <name type="scientific">Magallana gigas</name>
    <name type="common">Pacific oyster</name>
    <name type="synonym">Crassostrea gigas</name>
    <dbReference type="NCBI Taxonomy" id="29159"/>
    <lineage>
        <taxon>Eukaryota</taxon>
        <taxon>Metazoa</taxon>
        <taxon>Spiralia</taxon>
        <taxon>Lophotrochozoa</taxon>
        <taxon>Mollusca</taxon>
        <taxon>Bivalvia</taxon>
        <taxon>Autobranchia</taxon>
        <taxon>Pteriomorphia</taxon>
        <taxon>Ostreida</taxon>
        <taxon>Ostreoidea</taxon>
        <taxon>Ostreidae</taxon>
        <taxon>Magallana</taxon>
    </lineage>
</organism>
<dbReference type="AlphaFoldDB" id="A0A8W8MKS2"/>
<reference evidence="3" key="1">
    <citation type="submission" date="2022-08" db="UniProtKB">
        <authorList>
            <consortium name="EnsemblMetazoa"/>
        </authorList>
    </citation>
    <scope>IDENTIFICATION</scope>
    <source>
        <strain evidence="3">05x7-T-G4-1.051#20</strain>
    </source>
</reference>
<dbReference type="InterPro" id="IPR013087">
    <property type="entry name" value="Znf_C2H2_type"/>
</dbReference>
<proteinExistence type="predicted"/>
<dbReference type="PROSITE" id="PS00028">
    <property type="entry name" value="ZINC_FINGER_C2H2_1"/>
    <property type="match status" value="1"/>
</dbReference>
<feature type="region of interest" description="Disordered" evidence="1">
    <location>
        <begin position="218"/>
        <end position="264"/>
    </location>
</feature>
<evidence type="ECO:0000259" key="2">
    <source>
        <dbReference type="PROSITE" id="PS00028"/>
    </source>
</evidence>
<feature type="domain" description="C2H2-type" evidence="2">
    <location>
        <begin position="335"/>
        <end position="358"/>
    </location>
</feature>
<keyword evidence="4" id="KW-1185">Reference proteome</keyword>